<keyword evidence="3" id="KW-0614">Plasmid</keyword>
<reference evidence="3 4" key="1">
    <citation type="submission" date="2023-03" db="EMBL/GenBank/DDBJ databases">
        <authorList>
            <person name="Menendez E."/>
            <person name="Kaur S."/>
            <person name="Flores-Felix J.D."/>
            <person name="diCenzo G.C."/>
            <person name="Peix A."/>
            <person name="Velazquez E."/>
        </authorList>
    </citation>
    <scope>NUCLEOTIDE SEQUENCE [LARGE SCALE GENOMIC DNA]</scope>
    <source>
        <strain evidence="3 4">CCBAU 71714</strain>
        <plasmid evidence="3 4">pSkuCCBAU71714a</plasmid>
    </source>
</reference>
<organism evidence="3 4">
    <name type="scientific">Sinorhizobium kummerowiae</name>
    <dbReference type="NCBI Taxonomy" id="158892"/>
    <lineage>
        <taxon>Bacteria</taxon>
        <taxon>Pseudomonadati</taxon>
        <taxon>Pseudomonadota</taxon>
        <taxon>Alphaproteobacteria</taxon>
        <taxon>Hyphomicrobiales</taxon>
        <taxon>Rhizobiaceae</taxon>
        <taxon>Sinorhizobium/Ensifer group</taxon>
        <taxon>Sinorhizobium</taxon>
    </lineage>
</organism>
<name>A0ABY8TIX9_9HYPH</name>
<dbReference type="InterPro" id="IPR041238">
    <property type="entry name" value="Rap1a"/>
</dbReference>
<feature type="chain" id="PRO_5046369688" evidence="1">
    <location>
        <begin position="21"/>
        <end position="109"/>
    </location>
</feature>
<feature type="domain" description="Rap1a immunity protein" evidence="2">
    <location>
        <begin position="23"/>
        <end position="105"/>
    </location>
</feature>
<dbReference type="RefSeq" id="WP_127701566.1">
    <property type="nucleotide sequence ID" value="NZ_CP120366.1"/>
</dbReference>
<gene>
    <name evidence="3" type="ORF">PZL22_005559</name>
</gene>
<protein>
    <submittedName>
        <fullName evidence="3">Rap1a/Tai family immunity protein</fullName>
    </submittedName>
</protein>
<evidence type="ECO:0000259" key="2">
    <source>
        <dbReference type="Pfam" id="PF18602"/>
    </source>
</evidence>
<dbReference type="Pfam" id="PF18602">
    <property type="entry name" value="Rap1a"/>
    <property type="match status" value="1"/>
</dbReference>
<sequence length="109" mass="11916">MKTLVYTAAVTAALASPAFALSGAQLQQENRHFAMGYVQGQIEFWLSTYDDNPNVRARKSRQAVCINNGQITPDTLLDAVISYMSRNPKHLSEPAVSAVLRTLSEICGD</sequence>
<geneLocation type="plasmid" evidence="3 4">
    <name>pSkuCCBAU71714a</name>
</geneLocation>
<evidence type="ECO:0000313" key="4">
    <source>
        <dbReference type="Proteomes" id="UP001233264"/>
    </source>
</evidence>
<keyword evidence="4" id="KW-1185">Reference proteome</keyword>
<keyword evidence="1" id="KW-0732">Signal</keyword>
<proteinExistence type="predicted"/>
<evidence type="ECO:0000313" key="3">
    <source>
        <dbReference type="EMBL" id="WHS96623.1"/>
    </source>
</evidence>
<accession>A0ABY8TIX9</accession>
<dbReference type="Proteomes" id="UP001233264">
    <property type="component" value="Plasmid pSkuCCBAU71714a"/>
</dbReference>
<evidence type="ECO:0000256" key="1">
    <source>
        <dbReference type="SAM" id="SignalP"/>
    </source>
</evidence>
<dbReference type="EMBL" id="CP120366">
    <property type="protein sequence ID" value="WHS96623.1"/>
    <property type="molecule type" value="Genomic_DNA"/>
</dbReference>
<feature type="signal peptide" evidence="1">
    <location>
        <begin position="1"/>
        <end position="20"/>
    </location>
</feature>